<accession>A0AAV3A0G5</accession>
<evidence type="ECO:0000259" key="7">
    <source>
        <dbReference type="PROSITE" id="PS50871"/>
    </source>
</evidence>
<dbReference type="InterPro" id="IPR050392">
    <property type="entry name" value="Collagen/C1q_domain"/>
</dbReference>
<name>A0AAV3A0G5_PYXAD</name>
<dbReference type="SUPFAM" id="SSF49842">
    <property type="entry name" value="TNF-like"/>
    <property type="match status" value="1"/>
</dbReference>
<evidence type="ECO:0000256" key="3">
    <source>
        <dbReference type="ARBA" id="ARBA00022729"/>
    </source>
</evidence>
<dbReference type="GO" id="GO:0005576">
    <property type="term" value="C:extracellular region"/>
    <property type="evidence" value="ECO:0007669"/>
    <property type="project" value="UniProtKB-SubCell"/>
</dbReference>
<sequence length="235" mass="25196">MIVGLILFSFLVLVDSGETQCTSPIPGLPGIPGTPGRDGRDGLKGTKGEKGLPAKLNVGGLKGEKGIKGPQGPVGKNGPKGPPGLPGEKGEMGPKGDNGIPGNHKRQYQSAFTVKRSTGEHPERNAPIKFNDIVTNDHNDYNRETGKFMCRIAGLYYFVYHASQSHNLCVTLRVDDEVKASFCDHMSNSQQVTSGGVLVQLKKGQKVWLVANDYNGMIGIENNDSVFTGFLVFPD</sequence>
<protein>
    <recommendedName>
        <fullName evidence="7">C1q domain-containing protein</fullName>
    </recommendedName>
</protein>
<dbReference type="Pfam" id="PF00386">
    <property type="entry name" value="C1q"/>
    <property type="match status" value="1"/>
</dbReference>
<evidence type="ECO:0000256" key="6">
    <source>
        <dbReference type="SAM" id="SignalP"/>
    </source>
</evidence>
<evidence type="ECO:0000313" key="9">
    <source>
        <dbReference type="Proteomes" id="UP001181693"/>
    </source>
</evidence>
<dbReference type="EMBL" id="DYDO01000011">
    <property type="protein sequence ID" value="DBA15638.1"/>
    <property type="molecule type" value="Genomic_DNA"/>
</dbReference>
<evidence type="ECO:0000256" key="5">
    <source>
        <dbReference type="SAM" id="MobiDB-lite"/>
    </source>
</evidence>
<dbReference type="InterPro" id="IPR008983">
    <property type="entry name" value="Tumour_necrosis_fac-like_dom"/>
</dbReference>
<dbReference type="GO" id="GO:0005581">
    <property type="term" value="C:collagen trimer"/>
    <property type="evidence" value="ECO:0007669"/>
    <property type="project" value="UniProtKB-KW"/>
</dbReference>
<dbReference type="InterPro" id="IPR008160">
    <property type="entry name" value="Collagen"/>
</dbReference>
<dbReference type="Pfam" id="PF01391">
    <property type="entry name" value="Collagen"/>
    <property type="match status" value="1"/>
</dbReference>
<comment type="caution">
    <text evidence="8">The sequence shown here is derived from an EMBL/GenBank/DDBJ whole genome shotgun (WGS) entry which is preliminary data.</text>
</comment>
<dbReference type="FunFam" id="2.60.120.40:FF:000001">
    <property type="entry name" value="Complement C1q B chain"/>
    <property type="match status" value="1"/>
</dbReference>
<evidence type="ECO:0000313" key="8">
    <source>
        <dbReference type="EMBL" id="DBA15638.1"/>
    </source>
</evidence>
<keyword evidence="4" id="KW-0176">Collagen</keyword>
<feature type="signal peptide" evidence="6">
    <location>
        <begin position="1"/>
        <end position="16"/>
    </location>
</feature>
<proteinExistence type="predicted"/>
<reference evidence="8" key="1">
    <citation type="thesis" date="2020" institute="ProQuest LLC" country="789 East Eisenhower Parkway, Ann Arbor, MI, USA">
        <title>Comparative Genomics and Chromosome Evolution.</title>
        <authorList>
            <person name="Mudd A.B."/>
        </authorList>
    </citation>
    <scope>NUCLEOTIDE SEQUENCE</scope>
    <source>
        <strain evidence="8">1538</strain>
        <tissue evidence="8">Blood</tissue>
    </source>
</reference>
<evidence type="ECO:0000256" key="4">
    <source>
        <dbReference type="ARBA" id="ARBA00023119"/>
    </source>
</evidence>
<dbReference type="PANTHER" id="PTHR15427:SF29">
    <property type="entry name" value="COMPLEMENT C1Q SUBCOMPONENT SUBUNIT C"/>
    <property type="match status" value="1"/>
</dbReference>
<dbReference type="SMART" id="SM00110">
    <property type="entry name" value="C1Q"/>
    <property type="match status" value="1"/>
</dbReference>
<evidence type="ECO:0000256" key="2">
    <source>
        <dbReference type="ARBA" id="ARBA00022525"/>
    </source>
</evidence>
<evidence type="ECO:0000256" key="1">
    <source>
        <dbReference type="ARBA" id="ARBA00004613"/>
    </source>
</evidence>
<keyword evidence="2" id="KW-0964">Secreted</keyword>
<feature type="compositionally biased region" description="Low complexity" evidence="5">
    <location>
        <begin position="68"/>
        <end position="79"/>
    </location>
</feature>
<dbReference type="Gene3D" id="2.60.120.40">
    <property type="match status" value="1"/>
</dbReference>
<dbReference type="AlphaFoldDB" id="A0AAV3A0G5"/>
<dbReference type="PROSITE" id="PS50871">
    <property type="entry name" value="C1Q"/>
    <property type="match status" value="1"/>
</dbReference>
<dbReference type="PANTHER" id="PTHR15427">
    <property type="entry name" value="EMILIN ELASTIN MICROFIBRIL INTERFACE-LOCATED PROTEIN ELASTIN MICROFIBRIL INTERFACER"/>
    <property type="match status" value="1"/>
</dbReference>
<dbReference type="InterPro" id="IPR001073">
    <property type="entry name" value="C1q_dom"/>
</dbReference>
<keyword evidence="3 6" id="KW-0732">Signal</keyword>
<feature type="compositionally biased region" description="Basic and acidic residues" evidence="5">
    <location>
        <begin position="37"/>
        <end position="52"/>
    </location>
</feature>
<dbReference type="PRINTS" id="PR00007">
    <property type="entry name" value="COMPLEMNTC1Q"/>
</dbReference>
<comment type="subcellular location">
    <subcellularLocation>
        <location evidence="1">Secreted</location>
    </subcellularLocation>
</comment>
<feature type="domain" description="C1q" evidence="7">
    <location>
        <begin position="105"/>
        <end position="235"/>
    </location>
</feature>
<keyword evidence="9" id="KW-1185">Reference proteome</keyword>
<organism evidence="8 9">
    <name type="scientific">Pyxicephalus adspersus</name>
    <name type="common">African bullfrog</name>
    <dbReference type="NCBI Taxonomy" id="30357"/>
    <lineage>
        <taxon>Eukaryota</taxon>
        <taxon>Metazoa</taxon>
        <taxon>Chordata</taxon>
        <taxon>Craniata</taxon>
        <taxon>Vertebrata</taxon>
        <taxon>Euteleostomi</taxon>
        <taxon>Amphibia</taxon>
        <taxon>Batrachia</taxon>
        <taxon>Anura</taxon>
        <taxon>Neobatrachia</taxon>
        <taxon>Ranoidea</taxon>
        <taxon>Pyxicephalidae</taxon>
        <taxon>Pyxicephalinae</taxon>
        <taxon>Pyxicephalus</taxon>
    </lineage>
</organism>
<feature type="chain" id="PRO_5043584720" description="C1q domain-containing protein" evidence="6">
    <location>
        <begin position="17"/>
        <end position="235"/>
    </location>
</feature>
<dbReference type="Proteomes" id="UP001181693">
    <property type="component" value="Unassembled WGS sequence"/>
</dbReference>
<feature type="region of interest" description="Disordered" evidence="5">
    <location>
        <begin position="24"/>
        <end position="105"/>
    </location>
</feature>
<gene>
    <name evidence="8" type="ORF">GDO54_003114</name>
</gene>